<dbReference type="SUPFAM" id="SSF55174">
    <property type="entry name" value="Alpha-L RNA-binding motif"/>
    <property type="match status" value="1"/>
</dbReference>
<dbReference type="HOGENOM" id="CLU_075687_2_0_9"/>
<dbReference type="InterPro" id="IPR040591">
    <property type="entry name" value="RqcP2_RBD"/>
</dbReference>
<accession>A0A0H3MTM1</accession>
<dbReference type="CDD" id="cd00165">
    <property type="entry name" value="S4"/>
    <property type="match status" value="1"/>
</dbReference>
<evidence type="ECO:0000256" key="1">
    <source>
        <dbReference type="PROSITE-ProRule" id="PRU00182"/>
    </source>
</evidence>
<proteinExistence type="predicted"/>
<dbReference type="EMBL" id="FM252032">
    <property type="protein sequence ID" value="CAZ55257.1"/>
    <property type="molecule type" value="Genomic_DNA"/>
</dbReference>
<dbReference type="PATRIC" id="fig|568814.3.peg.451"/>
<dbReference type="SMART" id="SM00363">
    <property type="entry name" value="S4"/>
    <property type="match status" value="1"/>
</dbReference>
<dbReference type="InterPro" id="IPR036986">
    <property type="entry name" value="S4_RNA-bd_sf"/>
</dbReference>
<dbReference type="InterPro" id="IPR012677">
    <property type="entry name" value="Nucleotide-bd_a/b_plait_sf"/>
</dbReference>
<dbReference type="RefSeq" id="WP_011922042.1">
    <property type="nucleotide sequence ID" value="NC_012926.1"/>
</dbReference>
<sequence>MKNDKNLLQHFSREEREFVEKIMDMCQQVEDTYSYRLTHFLHPRQDEIVCKIANYYQLQTFSSRDLVSTEHSRVIIAPTYYELDIKDFELTALHLSYARKFHTLSHSQVLGTFLNQLGIKREYLGDILIDDERLIVFIDQKFGQIALQSITKVARVPVKGKEEEWTTVRLPIGQEWRSKDVLVSSMRLDKLISVAFNLSRATANKLIEAGHVKLDYVLTEQTSKLVEIGQLISVRRYGRVRLNEFLGFSKQGKIKLKLDIVKT</sequence>
<reference evidence="3 4" key="1">
    <citation type="journal article" date="2009" name="PLoS ONE">
        <title>Rapid evolution of virulence and drug resistance in the emerging zoonotic pathogen Streptococcus suis.</title>
        <authorList>
            <person name="Holden M.T.G."/>
            <person name="Hauser H."/>
            <person name="Sanders M."/>
            <person name="Ngo T.H."/>
            <person name="Cherevach I."/>
            <person name="Cronin A."/>
            <person name="Goodhead I."/>
            <person name="Mungall K."/>
            <person name="Quail M.A."/>
            <person name="Price C."/>
            <person name="Rabbinowitsch E."/>
            <person name="Sharp S."/>
            <person name="Croucher N.J."/>
            <person name="Chieu T.B."/>
            <person name="Mai N.T.H."/>
            <person name="Diep T.S."/>
            <person name="Chinh N.T."/>
            <person name="Kehoe M."/>
            <person name="Leigh J.A."/>
            <person name="Ward P.N."/>
            <person name="Dowson C.G."/>
            <person name="Whatmore A.M."/>
            <person name="Chanter N."/>
            <person name="Iversen P."/>
            <person name="Gottschalk M."/>
            <person name="Slater J.D."/>
            <person name="Smith H.E."/>
            <person name="Spratt B.G."/>
            <person name="Xu J."/>
            <person name="Ye C."/>
            <person name="Bentley S."/>
            <person name="Barrell B.G."/>
            <person name="Schultsz C."/>
            <person name="Maskell D.J."/>
            <person name="Parkhill J."/>
        </authorList>
    </citation>
    <scope>NUCLEOTIDE SEQUENCE [LARGE SCALE GENOMIC DNA]</scope>
    <source>
        <strain evidence="3 4">BM407</strain>
    </source>
</reference>
<dbReference type="Proteomes" id="UP000009077">
    <property type="component" value="Chromosome"/>
</dbReference>
<evidence type="ECO:0000313" key="3">
    <source>
        <dbReference type="EMBL" id="CAZ55257.1"/>
    </source>
</evidence>
<keyword evidence="1" id="KW-0694">RNA-binding</keyword>
<feature type="domain" description="RNA-binding S4" evidence="2">
    <location>
        <begin position="186"/>
        <end position="245"/>
    </location>
</feature>
<dbReference type="AlphaFoldDB" id="A0A0H3MTM1"/>
<evidence type="ECO:0000313" key="4">
    <source>
        <dbReference type="Proteomes" id="UP000009077"/>
    </source>
</evidence>
<dbReference type="PROSITE" id="PS50889">
    <property type="entry name" value="S4"/>
    <property type="match status" value="1"/>
</dbReference>
<name>A0A0H3MTM1_STRS4</name>
<organism evidence="3 4">
    <name type="scientific">Streptococcus suis (strain BM407)</name>
    <dbReference type="NCBI Taxonomy" id="568814"/>
    <lineage>
        <taxon>Bacteria</taxon>
        <taxon>Bacillati</taxon>
        <taxon>Bacillota</taxon>
        <taxon>Bacilli</taxon>
        <taxon>Lactobacillales</taxon>
        <taxon>Streptococcaceae</taxon>
        <taxon>Streptococcus</taxon>
    </lineage>
</organism>
<evidence type="ECO:0000259" key="2">
    <source>
        <dbReference type="SMART" id="SM00363"/>
    </source>
</evidence>
<protein>
    <submittedName>
        <fullName evidence="3">RNA-binding protein</fullName>
    </submittedName>
</protein>
<dbReference type="Gene3D" id="3.30.1370.160">
    <property type="match status" value="1"/>
</dbReference>
<dbReference type="Gene3D" id="3.30.70.330">
    <property type="match status" value="1"/>
</dbReference>
<keyword evidence="4" id="KW-1185">Reference proteome</keyword>
<dbReference type="Pfam" id="PF21278">
    <property type="entry name" value="YlmH_1st"/>
    <property type="match status" value="1"/>
</dbReference>
<dbReference type="KEGG" id="ssb:SSUBM407_0425"/>
<dbReference type="Pfam" id="PF17774">
    <property type="entry name" value="YlmH_RBD"/>
    <property type="match status" value="1"/>
</dbReference>
<gene>
    <name evidence="3" type="ordered locus">SSUBM407_0425</name>
</gene>
<dbReference type="InterPro" id="IPR048443">
    <property type="entry name" value="RqcP2_N"/>
</dbReference>
<dbReference type="Gene3D" id="3.10.290.10">
    <property type="entry name" value="RNA-binding S4 domain"/>
    <property type="match status" value="1"/>
</dbReference>
<dbReference type="GO" id="GO:0003723">
    <property type="term" value="F:RNA binding"/>
    <property type="evidence" value="ECO:0007669"/>
    <property type="project" value="UniProtKB-KW"/>
</dbReference>
<dbReference type="GeneID" id="8154774"/>
<dbReference type="Pfam" id="PF01479">
    <property type="entry name" value="S4"/>
    <property type="match status" value="1"/>
</dbReference>
<dbReference type="InterPro" id="IPR002942">
    <property type="entry name" value="S4_RNA-bd"/>
</dbReference>